<keyword evidence="9" id="KW-0234">DNA repair</keyword>
<proteinExistence type="inferred from homology"/>
<evidence type="ECO:0000259" key="13">
    <source>
        <dbReference type="PROSITE" id="PS51645"/>
    </source>
</evidence>
<evidence type="ECO:0000256" key="6">
    <source>
        <dbReference type="ARBA" id="ARBA00022763"/>
    </source>
</evidence>
<comment type="cofactor">
    <cofactor evidence="1">
        <name>FAD</name>
        <dbReference type="ChEBI" id="CHEBI:57692"/>
    </cofactor>
</comment>
<sequence>MIHRERIRHLTSAPPRPGRYVLYWMQASQRAEWNHALEYAIREANKLGLPLLVFFGVTGGVPGAKARHYRFMLEGLCDVRETLRRRGIAMIVRRIPPVDGVIALAQKAALVVTDRGYLRYQRQWREAVAARIDGPFVQVESDVIVPVETASPKEEYAAATFRPKIKRLLDTFLVPLEERDTDCPAPDAEALLDEELPGEPVFAASADSLSSILAALSVDSSIPPALGWRGGSQEAHRRLDDFLRRKLSRYHEDKNDPSLDSLSELSPYLHFGQISPLEVALKARQAIGTGTSLDRTGPALDGVGAFPTATDANPGLAAFLEELIVRRELAMNFVFYNPAYDQFAALPAWAQATLHTHRSDSREFNYTKTELAEARTHDRYWNAAQKELVLRGKMHGYMRMYWGKKILEWTVDPETAYRIAVELNDTYALDGRDPNGYTGIAWCFGKHDRPWGERAIFGKVRYMNAAGLRRKFDIEAYVRRVENLVDRNEKSQNPGFDKSRVPW</sequence>
<evidence type="ECO:0000256" key="9">
    <source>
        <dbReference type="ARBA" id="ARBA00023204"/>
    </source>
</evidence>
<keyword evidence="10 14" id="KW-0456">Lyase</keyword>
<dbReference type="EMBL" id="WXEY01000022">
    <property type="protein sequence ID" value="MZP30982.1"/>
    <property type="molecule type" value="Genomic_DNA"/>
</dbReference>
<dbReference type="Pfam" id="PF00875">
    <property type="entry name" value="DNA_photolyase"/>
    <property type="match status" value="1"/>
</dbReference>
<dbReference type="InterPro" id="IPR036134">
    <property type="entry name" value="Crypto/Photolyase_FAD-like_sf"/>
</dbReference>
<dbReference type="PROSITE" id="PS51645">
    <property type="entry name" value="PHR_CRY_ALPHA_BETA"/>
    <property type="match status" value="1"/>
</dbReference>
<gene>
    <name evidence="14" type="ORF">GTO91_14790</name>
</gene>
<dbReference type="Gene3D" id="3.40.50.620">
    <property type="entry name" value="HUPs"/>
    <property type="match status" value="1"/>
</dbReference>
<evidence type="ECO:0000256" key="2">
    <source>
        <dbReference type="ARBA" id="ARBA00006409"/>
    </source>
</evidence>
<protein>
    <recommendedName>
        <fullName evidence="4">Deoxyribodipyrimidine photo-lyase</fullName>
        <ecNumber evidence="3">4.1.99.3</ecNumber>
    </recommendedName>
    <alternativeName>
        <fullName evidence="11">DNA photolyase</fullName>
    </alternativeName>
</protein>
<dbReference type="Proteomes" id="UP000463470">
    <property type="component" value="Unassembled WGS sequence"/>
</dbReference>
<feature type="domain" description="Photolyase/cryptochrome alpha/beta" evidence="13">
    <location>
        <begin position="19"/>
        <end position="147"/>
    </location>
</feature>
<dbReference type="RefSeq" id="WP_161259500.1">
    <property type="nucleotide sequence ID" value="NZ_WXEY01000022.1"/>
</dbReference>
<keyword evidence="7" id="KW-0274">FAD</keyword>
<name>A0A845L2Z2_9FIRM</name>
<evidence type="ECO:0000256" key="12">
    <source>
        <dbReference type="ARBA" id="ARBA00033999"/>
    </source>
</evidence>
<evidence type="ECO:0000256" key="1">
    <source>
        <dbReference type="ARBA" id="ARBA00001974"/>
    </source>
</evidence>
<dbReference type="PROSITE" id="PS01083">
    <property type="entry name" value="DNA_PHOTOLYASES_2_1"/>
    <property type="match status" value="1"/>
</dbReference>
<dbReference type="Gene3D" id="1.25.40.80">
    <property type="match status" value="1"/>
</dbReference>
<dbReference type="FunFam" id="1.10.579.10:FF:000002">
    <property type="entry name" value="Deoxyribodipyrimidine photolyase"/>
    <property type="match status" value="1"/>
</dbReference>
<evidence type="ECO:0000313" key="14">
    <source>
        <dbReference type="EMBL" id="MZP30982.1"/>
    </source>
</evidence>
<keyword evidence="8" id="KW-0238">DNA-binding</keyword>
<evidence type="ECO:0000256" key="8">
    <source>
        <dbReference type="ARBA" id="ARBA00023125"/>
    </source>
</evidence>
<comment type="catalytic activity">
    <reaction evidence="12">
        <text>cyclobutadipyrimidine (in DNA) = 2 pyrimidine residues (in DNA).</text>
        <dbReference type="EC" id="4.1.99.3"/>
    </reaction>
</comment>
<evidence type="ECO:0000256" key="5">
    <source>
        <dbReference type="ARBA" id="ARBA00022630"/>
    </source>
</evidence>
<evidence type="ECO:0000256" key="4">
    <source>
        <dbReference type="ARBA" id="ARBA00014046"/>
    </source>
</evidence>
<dbReference type="InterPro" id="IPR014729">
    <property type="entry name" value="Rossmann-like_a/b/a_fold"/>
</dbReference>
<evidence type="ECO:0000313" key="15">
    <source>
        <dbReference type="Proteomes" id="UP000463470"/>
    </source>
</evidence>
<keyword evidence="5" id="KW-0285">Flavoprotein</keyword>
<dbReference type="OrthoDB" id="9772484at2"/>
<dbReference type="Gene3D" id="1.10.579.10">
    <property type="entry name" value="DNA Cyclobutane Dipyrimidine Photolyase, subunit A, domain 3"/>
    <property type="match status" value="1"/>
</dbReference>
<dbReference type="GO" id="GO:0003677">
    <property type="term" value="F:DNA binding"/>
    <property type="evidence" value="ECO:0007669"/>
    <property type="project" value="UniProtKB-KW"/>
</dbReference>
<dbReference type="InterPro" id="IPR006050">
    <property type="entry name" value="DNA_photolyase_N"/>
</dbReference>
<dbReference type="InterPro" id="IPR052219">
    <property type="entry name" value="Photolyase_Class-2"/>
</dbReference>
<evidence type="ECO:0000256" key="11">
    <source>
        <dbReference type="ARBA" id="ARBA00031671"/>
    </source>
</evidence>
<organism evidence="14 15">
    <name type="scientific">Heliomicrobium undosum</name>
    <dbReference type="NCBI Taxonomy" id="121734"/>
    <lineage>
        <taxon>Bacteria</taxon>
        <taxon>Bacillati</taxon>
        <taxon>Bacillota</taxon>
        <taxon>Clostridia</taxon>
        <taxon>Eubacteriales</taxon>
        <taxon>Heliobacteriaceae</taxon>
        <taxon>Heliomicrobium</taxon>
    </lineage>
</organism>
<dbReference type="GO" id="GO:0000719">
    <property type="term" value="P:photoreactive repair"/>
    <property type="evidence" value="ECO:0007669"/>
    <property type="project" value="TreeGrafter"/>
</dbReference>
<keyword evidence="15" id="KW-1185">Reference proteome</keyword>
<comment type="similarity">
    <text evidence="2">Belongs to the DNA photolyase class-2 family.</text>
</comment>
<dbReference type="EC" id="4.1.99.3" evidence="3"/>
<dbReference type="SUPFAM" id="SSF52425">
    <property type="entry name" value="Cryptochrome/photolyase, N-terminal domain"/>
    <property type="match status" value="1"/>
</dbReference>
<comment type="caution">
    <text evidence="14">The sequence shown here is derived from an EMBL/GenBank/DDBJ whole genome shotgun (WGS) entry which is preliminary data.</text>
</comment>
<dbReference type="SUPFAM" id="SSF48173">
    <property type="entry name" value="Cryptochrome/photolyase FAD-binding domain"/>
    <property type="match status" value="1"/>
</dbReference>
<evidence type="ECO:0000256" key="3">
    <source>
        <dbReference type="ARBA" id="ARBA00013149"/>
    </source>
</evidence>
<evidence type="ECO:0000256" key="7">
    <source>
        <dbReference type="ARBA" id="ARBA00022827"/>
    </source>
</evidence>
<keyword evidence="6" id="KW-0227">DNA damage</keyword>
<dbReference type="InterPro" id="IPR036155">
    <property type="entry name" value="Crypto/Photolyase_N_sf"/>
</dbReference>
<dbReference type="PANTHER" id="PTHR10211">
    <property type="entry name" value="DEOXYRIBODIPYRIMIDINE PHOTOLYASE"/>
    <property type="match status" value="1"/>
</dbReference>
<dbReference type="InterPro" id="IPR032673">
    <property type="entry name" value="DNA_photolyase_2_CS"/>
</dbReference>
<dbReference type="AlphaFoldDB" id="A0A845L2Z2"/>
<dbReference type="GO" id="GO:0003904">
    <property type="term" value="F:deoxyribodipyrimidine photo-lyase activity"/>
    <property type="evidence" value="ECO:0007669"/>
    <property type="project" value="UniProtKB-EC"/>
</dbReference>
<evidence type="ECO:0000256" key="10">
    <source>
        <dbReference type="ARBA" id="ARBA00023239"/>
    </source>
</evidence>
<dbReference type="PANTHER" id="PTHR10211:SF0">
    <property type="entry name" value="DEOXYRIBODIPYRIMIDINE PHOTO-LYASE"/>
    <property type="match status" value="1"/>
</dbReference>
<accession>A0A845L2Z2</accession>
<dbReference type="PROSITE" id="PS01084">
    <property type="entry name" value="DNA_PHOTOLYASES_2_2"/>
    <property type="match status" value="1"/>
</dbReference>
<reference evidence="14 15" key="1">
    <citation type="submission" date="2020-01" db="EMBL/GenBank/DDBJ databases">
        <title>Whole-genome sequence of Heliobacterium undosum DSM 13378.</title>
        <authorList>
            <person name="Kyndt J.A."/>
            <person name="Meyer T.E."/>
        </authorList>
    </citation>
    <scope>NUCLEOTIDE SEQUENCE [LARGE SCALE GENOMIC DNA]</scope>
    <source>
        <strain evidence="14 15">DSM 13378</strain>
    </source>
</reference>